<dbReference type="PROSITE" id="PS51257">
    <property type="entry name" value="PROKAR_LIPOPROTEIN"/>
    <property type="match status" value="1"/>
</dbReference>
<dbReference type="InterPro" id="IPR036874">
    <property type="entry name" value="Carbonic_anhydrase_sf"/>
</dbReference>
<evidence type="ECO:0000313" key="3">
    <source>
        <dbReference type="EMBL" id="MBZ9779773.1"/>
    </source>
</evidence>
<keyword evidence="2" id="KW-0732">Signal</keyword>
<proteinExistence type="inferred from homology"/>
<name>A0ABS7XLG8_9FLAO</name>
<dbReference type="EMBL" id="JAIQZE010000016">
    <property type="protein sequence ID" value="MBZ9779773.1"/>
    <property type="molecule type" value="Genomic_DNA"/>
</dbReference>
<dbReference type="RefSeq" id="WP_224462103.1">
    <property type="nucleotide sequence ID" value="NZ_JAIQZE010000016.1"/>
</dbReference>
<comment type="caution">
    <text evidence="3">The sequence shown here is derived from an EMBL/GenBank/DDBJ whole genome shotgun (WGS) entry which is preliminary data.</text>
</comment>
<dbReference type="CDD" id="cd03378">
    <property type="entry name" value="beta_CA_cladeC"/>
    <property type="match status" value="1"/>
</dbReference>
<sequence>MKKIKVLAMFFIAVIMIACTKQAEESATENLPEVEKTKPLVQEVLTQQQRDALSPDDILNTFIEGNKRFINNNLTARDHSEQVRRSASGQFPKAVVLSCLDSRVPVEDVFDRGIGDIFVGRVAGNFVNEDLLGSMEFGCKVAGSKLILVMGHEHCGAIKAAIDDVKLGNITAMLSKIQPSVDKVQYEGDRTSKNEEFVAKVCESNVIHTIEGIRAKSPILKEMEENGDIKIVGAVYDMDSGVVNFLK</sequence>
<organism evidence="3 4">
    <name type="scientific">Psychroflexus longus</name>
    <dbReference type="NCBI Taxonomy" id="2873596"/>
    <lineage>
        <taxon>Bacteria</taxon>
        <taxon>Pseudomonadati</taxon>
        <taxon>Bacteroidota</taxon>
        <taxon>Flavobacteriia</taxon>
        <taxon>Flavobacteriales</taxon>
        <taxon>Flavobacteriaceae</taxon>
        <taxon>Psychroflexus</taxon>
    </lineage>
</organism>
<dbReference type="SUPFAM" id="SSF53056">
    <property type="entry name" value="beta-carbonic anhydrase, cab"/>
    <property type="match status" value="1"/>
</dbReference>
<feature type="signal peptide" evidence="2">
    <location>
        <begin position="1"/>
        <end position="23"/>
    </location>
</feature>
<dbReference type="InterPro" id="IPR001765">
    <property type="entry name" value="Carbonic_anhydrase"/>
</dbReference>
<dbReference type="Pfam" id="PF00484">
    <property type="entry name" value="Pro_CA"/>
    <property type="match status" value="1"/>
</dbReference>
<gene>
    <name evidence="3" type="ORF">LB452_12665</name>
</gene>
<dbReference type="PANTHER" id="PTHR11002">
    <property type="entry name" value="CARBONIC ANHYDRASE"/>
    <property type="match status" value="1"/>
</dbReference>
<dbReference type="SMART" id="SM00947">
    <property type="entry name" value="Pro_CA"/>
    <property type="match status" value="1"/>
</dbReference>
<evidence type="ECO:0000256" key="1">
    <source>
        <dbReference type="ARBA" id="ARBA00006217"/>
    </source>
</evidence>
<dbReference type="Gene3D" id="3.40.1050.10">
    <property type="entry name" value="Carbonic anhydrase"/>
    <property type="match status" value="1"/>
</dbReference>
<dbReference type="NCBIfam" id="NF011765">
    <property type="entry name" value="PRK15219.1"/>
    <property type="match status" value="1"/>
</dbReference>
<evidence type="ECO:0000256" key="2">
    <source>
        <dbReference type="SAM" id="SignalP"/>
    </source>
</evidence>
<comment type="similarity">
    <text evidence="1">Belongs to the beta-class carbonic anhydrase family.</text>
</comment>
<accession>A0ABS7XLG8</accession>
<dbReference type="Proteomes" id="UP001199314">
    <property type="component" value="Unassembled WGS sequence"/>
</dbReference>
<protein>
    <submittedName>
        <fullName evidence="3">Carbonic anhydrase</fullName>
    </submittedName>
</protein>
<dbReference type="PANTHER" id="PTHR11002:SF79">
    <property type="entry name" value="CARBONIC ANHYDRASE 2"/>
    <property type="match status" value="1"/>
</dbReference>
<keyword evidence="4" id="KW-1185">Reference proteome</keyword>
<feature type="chain" id="PRO_5045050551" evidence="2">
    <location>
        <begin position="24"/>
        <end position="247"/>
    </location>
</feature>
<reference evidence="4" key="1">
    <citation type="submission" date="2023-07" db="EMBL/GenBank/DDBJ databases">
        <title>Novel species isolated from saline lakes on Tibetan Plateau.</title>
        <authorList>
            <person name="Lu H."/>
        </authorList>
    </citation>
    <scope>NUCLEOTIDE SEQUENCE [LARGE SCALE GENOMIC DNA]</scope>
    <source>
        <strain evidence="4">CAK8W</strain>
    </source>
</reference>
<evidence type="ECO:0000313" key="4">
    <source>
        <dbReference type="Proteomes" id="UP001199314"/>
    </source>
</evidence>